<reference evidence="2 3" key="1">
    <citation type="journal article" date="2023" name="Commun. Biol.">
        <title>Reorganization of the ancestral sex-determining regions during the evolution of trioecy in Pleodorina starrii.</title>
        <authorList>
            <person name="Takahashi K."/>
            <person name="Suzuki S."/>
            <person name="Kawai-Toyooka H."/>
            <person name="Yamamoto K."/>
            <person name="Hamaji T."/>
            <person name="Ootsuki R."/>
            <person name="Yamaguchi H."/>
            <person name="Kawachi M."/>
            <person name="Higashiyama T."/>
            <person name="Nozaki H."/>
        </authorList>
    </citation>
    <scope>NUCLEOTIDE SEQUENCE [LARGE SCALE GENOMIC DNA]</scope>
    <source>
        <strain evidence="2 3">NIES-4479</strain>
    </source>
</reference>
<comment type="caution">
    <text evidence="2">The sequence shown here is derived from an EMBL/GenBank/DDBJ whole genome shotgun (WGS) entry which is preliminary data.</text>
</comment>
<gene>
    <name evidence="2" type="primary">PLEST006537</name>
    <name evidence="2" type="ORF">PLESTB_000216700</name>
</gene>
<dbReference type="AlphaFoldDB" id="A0A9W6BC94"/>
<proteinExistence type="predicted"/>
<name>A0A9W6BC94_9CHLO</name>
<dbReference type="PRINTS" id="PR00081">
    <property type="entry name" value="GDHRDH"/>
</dbReference>
<protein>
    <submittedName>
        <fullName evidence="2">Uncharacterized protein</fullName>
    </submittedName>
</protein>
<dbReference type="Proteomes" id="UP001165080">
    <property type="component" value="Unassembled WGS sequence"/>
</dbReference>
<accession>A0A9W6BC94</accession>
<dbReference type="InterPro" id="IPR036291">
    <property type="entry name" value="NAD(P)-bd_dom_sf"/>
</dbReference>
<dbReference type="PANTHER" id="PTHR43157:SF31">
    <property type="entry name" value="PHOSPHATIDYLINOSITOL-GLYCAN BIOSYNTHESIS CLASS F PROTEIN"/>
    <property type="match status" value="1"/>
</dbReference>
<dbReference type="Gene3D" id="3.40.50.720">
    <property type="entry name" value="NAD(P)-binding Rossmann-like Domain"/>
    <property type="match status" value="1"/>
</dbReference>
<dbReference type="EMBL" id="BRXU01000002">
    <property type="protein sequence ID" value="GLC49414.1"/>
    <property type="molecule type" value="Genomic_DNA"/>
</dbReference>
<evidence type="ECO:0000313" key="3">
    <source>
        <dbReference type="Proteomes" id="UP001165080"/>
    </source>
</evidence>
<dbReference type="GO" id="GO:0016491">
    <property type="term" value="F:oxidoreductase activity"/>
    <property type="evidence" value="ECO:0007669"/>
    <property type="project" value="UniProtKB-KW"/>
</dbReference>
<evidence type="ECO:0000256" key="1">
    <source>
        <dbReference type="ARBA" id="ARBA00023002"/>
    </source>
</evidence>
<evidence type="ECO:0000313" key="2">
    <source>
        <dbReference type="EMBL" id="GLC49414.1"/>
    </source>
</evidence>
<dbReference type="InterPro" id="IPR002347">
    <property type="entry name" value="SDR_fam"/>
</dbReference>
<sequence length="351" mass="38432">MAAQLALDSALTGLLPEWFRRRFFWRPQHDMPDLFGKVYIVTGGNSGVGYQVVKWLAAKNATVILATHNMPGARKAFRDIQRDLPHITESRVHPMFLDMTSMGQVTESIAKFVSDFAATGLPLHGLVNAAGEAMGPPGRGADGKLPNHTLATNYFGPFYLTHLLLQPLTASAPSRVVNVCSALGEYMGRVDWEDLRGERLADSDPLSAYNASKRMLSMATREMAVRCRGTGVDVFAVHPGFAATQLWHKSLRRYPSARLFNLAEEWFAQHPFYGALPALFALSEPGLQGRSGLYLGPPLMWPLVRHTRLGDYWLGESRDEVKCASLYDATVKIVGSIISDGLQGASGAGAE</sequence>
<dbReference type="Pfam" id="PF00106">
    <property type="entry name" value="adh_short"/>
    <property type="match status" value="1"/>
</dbReference>
<keyword evidence="3" id="KW-1185">Reference proteome</keyword>
<organism evidence="2 3">
    <name type="scientific">Pleodorina starrii</name>
    <dbReference type="NCBI Taxonomy" id="330485"/>
    <lineage>
        <taxon>Eukaryota</taxon>
        <taxon>Viridiplantae</taxon>
        <taxon>Chlorophyta</taxon>
        <taxon>core chlorophytes</taxon>
        <taxon>Chlorophyceae</taxon>
        <taxon>CS clade</taxon>
        <taxon>Chlamydomonadales</taxon>
        <taxon>Volvocaceae</taxon>
        <taxon>Pleodorina</taxon>
    </lineage>
</organism>
<dbReference type="PANTHER" id="PTHR43157">
    <property type="entry name" value="PHOSPHATIDYLINOSITOL-GLYCAN BIOSYNTHESIS CLASS F PROTEIN-RELATED"/>
    <property type="match status" value="1"/>
</dbReference>
<keyword evidence="1" id="KW-0560">Oxidoreductase</keyword>
<dbReference type="OrthoDB" id="191139at2759"/>
<dbReference type="SUPFAM" id="SSF51735">
    <property type="entry name" value="NAD(P)-binding Rossmann-fold domains"/>
    <property type="match status" value="1"/>
</dbReference>